<accession>A0ABN2NX92</accession>
<feature type="transmembrane region" description="Helical" evidence="1">
    <location>
        <begin position="194"/>
        <end position="213"/>
    </location>
</feature>
<evidence type="ECO:0000259" key="2">
    <source>
        <dbReference type="Pfam" id="PF23866"/>
    </source>
</evidence>
<reference evidence="3 4" key="1">
    <citation type="journal article" date="2019" name="Int. J. Syst. Evol. Microbiol.">
        <title>The Global Catalogue of Microorganisms (GCM) 10K type strain sequencing project: providing services to taxonomists for standard genome sequencing and annotation.</title>
        <authorList>
            <consortium name="The Broad Institute Genomics Platform"/>
            <consortium name="The Broad Institute Genome Sequencing Center for Infectious Disease"/>
            <person name="Wu L."/>
            <person name="Ma J."/>
        </authorList>
    </citation>
    <scope>NUCLEOTIDE SEQUENCE [LARGE SCALE GENOMIC DNA]</scope>
    <source>
        <strain evidence="3 4">JCM 13581</strain>
    </source>
</reference>
<feature type="transmembrane region" description="Helical" evidence="1">
    <location>
        <begin position="42"/>
        <end position="64"/>
    </location>
</feature>
<keyword evidence="1" id="KW-0472">Membrane</keyword>
<name>A0ABN2NX92_9ACTN</name>
<evidence type="ECO:0000313" key="4">
    <source>
        <dbReference type="Proteomes" id="UP001501303"/>
    </source>
</evidence>
<dbReference type="InterPro" id="IPR055648">
    <property type="entry name" value="DUF7224"/>
</dbReference>
<organism evidence="3 4">
    <name type="scientific">Streptomyces sodiiphilus</name>
    <dbReference type="NCBI Taxonomy" id="226217"/>
    <lineage>
        <taxon>Bacteria</taxon>
        <taxon>Bacillati</taxon>
        <taxon>Actinomycetota</taxon>
        <taxon>Actinomycetes</taxon>
        <taxon>Kitasatosporales</taxon>
        <taxon>Streptomycetaceae</taxon>
        <taxon>Streptomyces</taxon>
    </lineage>
</organism>
<feature type="transmembrane region" description="Helical" evidence="1">
    <location>
        <begin position="124"/>
        <end position="142"/>
    </location>
</feature>
<feature type="transmembrane region" description="Helical" evidence="1">
    <location>
        <begin position="220"/>
        <end position="241"/>
    </location>
</feature>
<keyword evidence="4" id="KW-1185">Reference proteome</keyword>
<evidence type="ECO:0000313" key="3">
    <source>
        <dbReference type="EMBL" id="GAA1906172.1"/>
    </source>
</evidence>
<protein>
    <recommendedName>
        <fullName evidence="2">DUF7224 domain-containing protein</fullName>
    </recommendedName>
</protein>
<feature type="transmembrane region" description="Helical" evidence="1">
    <location>
        <begin position="12"/>
        <end position="30"/>
    </location>
</feature>
<dbReference type="EMBL" id="BAAAMJ010000010">
    <property type="protein sequence ID" value="GAA1906172.1"/>
    <property type="molecule type" value="Genomic_DNA"/>
</dbReference>
<keyword evidence="1" id="KW-0812">Transmembrane</keyword>
<dbReference type="Proteomes" id="UP001501303">
    <property type="component" value="Unassembled WGS sequence"/>
</dbReference>
<comment type="caution">
    <text evidence="3">The sequence shown here is derived from an EMBL/GenBank/DDBJ whole genome shotgun (WGS) entry which is preliminary data.</text>
</comment>
<sequence>MGFLNALRRSSFPWAAPVLIGLALFYMSVASNGPRTGFGGDAVSNAALAMGPIPAAFAAVAAWEAGRLRAGQVWVLTPSRHRYRIALEAMSPVLVLAVLVDIILFVGASLHVSAAPRSEDLPHVATLLAVQAASVVIGFGAGSGLPRPLAAPLVGLALLLWSAVPPSLETPWPRHLTGLVGEGPTVTDSLAPHALLAPVMLYLGAVVAVMVACTPLRSRLLRAALAALCLTIAAVPAQAMVADDGYVTATVPRTGHQSCDEGPPRICVPEEYADMLPQLRSAAETALPGLVAAGFDRPDVLAHVSQDAAVSPDTWRLHLERPLTDTRALSAVATALVPVQRWEDCPDLPDDYAGRVSPGPLTAWMRLTGGMDENTVAKAHSDATVQWVEEIRTRSLERQKQWADAQMRALRSCDPDVHEEARR</sequence>
<dbReference type="Pfam" id="PF23866">
    <property type="entry name" value="DUF7224"/>
    <property type="match status" value="1"/>
</dbReference>
<dbReference type="RefSeq" id="WP_344259746.1">
    <property type="nucleotide sequence ID" value="NZ_BAAAMJ010000010.1"/>
</dbReference>
<proteinExistence type="predicted"/>
<feature type="domain" description="DUF7224" evidence="2">
    <location>
        <begin position="266"/>
        <end position="413"/>
    </location>
</feature>
<feature type="transmembrane region" description="Helical" evidence="1">
    <location>
        <begin position="85"/>
        <end position="112"/>
    </location>
</feature>
<keyword evidence="1" id="KW-1133">Transmembrane helix</keyword>
<evidence type="ECO:0000256" key="1">
    <source>
        <dbReference type="SAM" id="Phobius"/>
    </source>
</evidence>
<gene>
    <name evidence="3" type="ORF">GCM10009716_15190</name>
</gene>
<feature type="transmembrane region" description="Helical" evidence="1">
    <location>
        <begin position="149"/>
        <end position="168"/>
    </location>
</feature>